<dbReference type="InterPro" id="IPR014491">
    <property type="entry name" value="Curli_production_prot_CsgC"/>
</dbReference>
<reference evidence="10 11" key="1">
    <citation type="submission" date="2018-11" db="EMBL/GenBank/DDBJ databases">
        <title>Proposal to divide the Flavobacteriaceae and reorganize its genera based on Amino Acid Identity values calculated from whole genome sequences.</title>
        <authorList>
            <person name="Nicholson A.C."/>
            <person name="Gulvik C.A."/>
            <person name="Whitney A.M."/>
            <person name="Humrighouse B.W."/>
            <person name="Bell M."/>
            <person name="Holmes B."/>
            <person name="Steigerwalt A.G."/>
            <person name="Villarma A."/>
            <person name="Sheth M."/>
            <person name="Batra D."/>
            <person name="Pryor J."/>
            <person name="Bernardet J.-F."/>
            <person name="Hugo C."/>
            <person name="Kampfer P."/>
            <person name="Newman J.D."/>
            <person name="McQuiston J.R."/>
        </authorList>
    </citation>
    <scope>NUCLEOTIDE SEQUENCE [LARGE SCALE GENOMIC DNA]</scope>
    <source>
        <strain evidence="10 11">H3001</strain>
    </source>
</reference>
<evidence type="ECO:0000256" key="8">
    <source>
        <dbReference type="ARBA" id="ARBA00023186"/>
    </source>
</evidence>
<dbReference type="Proteomes" id="UP000274483">
    <property type="component" value="Chromosome"/>
</dbReference>
<evidence type="ECO:0000256" key="7">
    <source>
        <dbReference type="ARBA" id="ARBA00022764"/>
    </source>
</evidence>
<dbReference type="NCBIfam" id="NF041112">
    <property type="entry name" value="chap_CsgH_alph"/>
    <property type="match status" value="1"/>
</dbReference>
<organism evidence="10 11">
    <name type="scientific">Kaistella daneshvariae</name>
    <dbReference type="NCBI Taxonomy" id="2487074"/>
    <lineage>
        <taxon>Bacteria</taxon>
        <taxon>Pseudomonadati</taxon>
        <taxon>Bacteroidota</taxon>
        <taxon>Flavobacteriia</taxon>
        <taxon>Flavobacteriales</taxon>
        <taxon>Weeksellaceae</taxon>
        <taxon>Chryseobacterium group</taxon>
        <taxon>Kaistella</taxon>
    </lineage>
</organism>
<evidence type="ECO:0000313" key="11">
    <source>
        <dbReference type="Proteomes" id="UP000274483"/>
    </source>
</evidence>
<dbReference type="Gene3D" id="2.60.40.2420">
    <property type="match status" value="1"/>
</dbReference>
<feature type="chain" id="PRO_5046843960" description="Curli assembly protein CsgC" evidence="9">
    <location>
        <begin position="20"/>
        <end position="237"/>
    </location>
</feature>
<evidence type="ECO:0000256" key="1">
    <source>
        <dbReference type="ARBA" id="ARBA00003989"/>
    </source>
</evidence>
<evidence type="ECO:0000256" key="4">
    <source>
        <dbReference type="ARBA" id="ARBA00014024"/>
    </source>
</evidence>
<evidence type="ECO:0000256" key="6">
    <source>
        <dbReference type="ARBA" id="ARBA00022729"/>
    </source>
</evidence>
<comment type="subcellular location">
    <subcellularLocation>
        <location evidence="2">Periplasm</location>
    </subcellularLocation>
</comment>
<evidence type="ECO:0000256" key="9">
    <source>
        <dbReference type="SAM" id="SignalP"/>
    </source>
</evidence>
<sequence length="237" mass="26628">MKTLIAILLMVSLSNITSAQKKHVDAKILTENHEGMLKIRAVGTNSSDLFLNLNYILISLKKGKAGMSTNKQSGKFSLKPNETRTLSETNLNLQKDDGLKVFLLVKDEESDKLVAKDSLEINSSNFNSEVNYIPESALELEGLTVDETRTRVGQMFYEFFFKKYNQLPKKFSGTITVAEFPTLGRSTRISVSMDDQMVYIFNATPDEEAINAEAEKALANLVAYISNNSLRDKEFKY</sequence>
<comment type="similarity">
    <text evidence="3">Belongs to the CsgC/AgfC family.</text>
</comment>
<evidence type="ECO:0000256" key="5">
    <source>
        <dbReference type="ARBA" id="ARBA00017442"/>
    </source>
</evidence>
<dbReference type="InterPro" id="IPR018900">
    <property type="entry name" value="Curli_CsgE"/>
</dbReference>
<dbReference type="Pfam" id="PF10610">
    <property type="entry name" value="Tafi-CsgC"/>
    <property type="match status" value="1"/>
</dbReference>
<dbReference type="InterPro" id="IPR053722">
    <property type="entry name" value="Curli_assembly_CsgC/AgfC"/>
</dbReference>
<evidence type="ECO:0000256" key="3">
    <source>
        <dbReference type="ARBA" id="ARBA00006329"/>
    </source>
</evidence>
<keyword evidence="11" id="KW-1185">Reference proteome</keyword>
<dbReference type="RefSeq" id="WP_124758365.1">
    <property type="nucleotide sequence ID" value="NZ_CBCRWA010000001.1"/>
</dbReference>
<keyword evidence="7" id="KW-0574">Periplasm</keyword>
<comment type="function">
    <text evidence="1">May be involved in the biogenesis of curli organelles.</text>
</comment>
<keyword evidence="8" id="KW-0143">Chaperone</keyword>
<feature type="signal peptide" evidence="9">
    <location>
        <begin position="1"/>
        <end position="19"/>
    </location>
</feature>
<accession>A0ABM7CAJ6</accession>
<protein>
    <recommendedName>
        <fullName evidence="5">Curli assembly protein CsgC</fullName>
    </recommendedName>
    <alternativeName>
        <fullName evidence="4">Curli production assembly/transport component CsgE</fullName>
    </alternativeName>
</protein>
<dbReference type="InterPro" id="IPR047726">
    <property type="entry name" value="CsgH_dom"/>
</dbReference>
<name>A0ABM7CAJ6_9FLAO</name>
<keyword evidence="6 9" id="KW-0732">Signal</keyword>
<dbReference type="EMBL" id="CP034158">
    <property type="protein sequence ID" value="AZI68038.1"/>
    <property type="molecule type" value="Genomic_DNA"/>
</dbReference>
<evidence type="ECO:0000256" key="2">
    <source>
        <dbReference type="ARBA" id="ARBA00004418"/>
    </source>
</evidence>
<evidence type="ECO:0000313" key="10">
    <source>
        <dbReference type="EMBL" id="AZI68038.1"/>
    </source>
</evidence>
<dbReference type="Pfam" id="PF10627">
    <property type="entry name" value="CsgE"/>
    <property type="match status" value="1"/>
</dbReference>
<proteinExistence type="inferred from homology"/>
<gene>
    <name evidence="10" type="ORF">EIB71_10325</name>
</gene>